<feature type="compositionally biased region" description="Acidic residues" evidence="1">
    <location>
        <begin position="133"/>
        <end position="144"/>
    </location>
</feature>
<accession>A0A8R7QJ36</accession>
<reference evidence="3" key="3">
    <citation type="submission" date="2022-06" db="UniProtKB">
        <authorList>
            <consortium name="EnsemblPlants"/>
        </authorList>
    </citation>
    <scope>IDENTIFICATION</scope>
</reference>
<name>A0A8R7QJ36_TRIUA</name>
<dbReference type="InterPro" id="IPR024752">
    <property type="entry name" value="Myb/SANT-like_dom"/>
</dbReference>
<feature type="region of interest" description="Disordered" evidence="1">
    <location>
        <begin position="1"/>
        <end position="154"/>
    </location>
</feature>
<dbReference type="AlphaFoldDB" id="A0A8R7QJ36"/>
<dbReference type="Proteomes" id="UP000015106">
    <property type="component" value="Chromosome 6"/>
</dbReference>
<dbReference type="Pfam" id="PF12776">
    <property type="entry name" value="Myb_DNA-bind_3"/>
    <property type="match status" value="1"/>
</dbReference>
<reference evidence="3" key="2">
    <citation type="submission" date="2018-03" db="EMBL/GenBank/DDBJ databases">
        <title>The Triticum urartu genome reveals the dynamic nature of wheat genome evolution.</title>
        <authorList>
            <person name="Ling H."/>
            <person name="Ma B."/>
            <person name="Shi X."/>
            <person name="Liu H."/>
            <person name="Dong L."/>
            <person name="Sun H."/>
            <person name="Cao Y."/>
            <person name="Gao Q."/>
            <person name="Zheng S."/>
            <person name="Li Y."/>
            <person name="Yu Y."/>
            <person name="Du H."/>
            <person name="Qi M."/>
            <person name="Li Y."/>
            <person name="Yu H."/>
            <person name="Cui Y."/>
            <person name="Wang N."/>
            <person name="Chen C."/>
            <person name="Wu H."/>
            <person name="Zhao Y."/>
            <person name="Zhang J."/>
            <person name="Li Y."/>
            <person name="Zhou W."/>
            <person name="Zhang B."/>
            <person name="Hu W."/>
            <person name="Eijk M."/>
            <person name="Tang J."/>
            <person name="Witsenboer H."/>
            <person name="Zhao S."/>
            <person name="Li Z."/>
            <person name="Zhang A."/>
            <person name="Wang D."/>
            <person name="Liang C."/>
        </authorList>
    </citation>
    <scope>NUCLEOTIDE SEQUENCE [LARGE SCALE GENOMIC DNA]</scope>
    <source>
        <strain evidence="3">cv. G1812</strain>
    </source>
</reference>
<feature type="compositionally biased region" description="Gly residues" evidence="1">
    <location>
        <begin position="45"/>
        <end position="77"/>
    </location>
</feature>
<evidence type="ECO:0000313" key="3">
    <source>
        <dbReference type="EnsemblPlants" id="TuG1812G0600000108.01.T01.cds410718"/>
    </source>
</evidence>
<sequence>PGCGRGSGLPHYRPPRAGAGDGWANPSPPFIRQLNFGGSSSAAAGRGGGNGGVFLSGSSTGAGGGSSSAGAGRGAGGVVRQRANSAAAAPGRRNQCTDTTSRGSGGGYRVPPPRAPRSALQGQASGSGAPFDNGDEELEDDVEELASSGGPLVSQSNRAHWNDANSACLLELCIQQRAAGTYNGTVMSGEGYQAVIDGLLARRGLVYSRLQVKNQIVVLKNTYTFWRYMQVHIGLGRKPDGTIDADSEFWITHTE</sequence>
<dbReference type="Gramene" id="TuG1812G0600000108.01.T01">
    <property type="protein sequence ID" value="TuG1812G0600000108.01.T01.cds410718"/>
    <property type="gene ID" value="TuG1812G0600000108.01"/>
</dbReference>
<dbReference type="EnsemblPlants" id="TuG1812G0600000108.01.T01">
    <property type="protein sequence ID" value="TuG1812G0600000108.01.T01.cds410718"/>
    <property type="gene ID" value="TuG1812G0600000108.01"/>
</dbReference>
<organism evidence="3 4">
    <name type="scientific">Triticum urartu</name>
    <name type="common">Red wild einkorn</name>
    <name type="synonym">Crithodium urartu</name>
    <dbReference type="NCBI Taxonomy" id="4572"/>
    <lineage>
        <taxon>Eukaryota</taxon>
        <taxon>Viridiplantae</taxon>
        <taxon>Streptophyta</taxon>
        <taxon>Embryophyta</taxon>
        <taxon>Tracheophyta</taxon>
        <taxon>Spermatophyta</taxon>
        <taxon>Magnoliopsida</taxon>
        <taxon>Liliopsida</taxon>
        <taxon>Poales</taxon>
        <taxon>Poaceae</taxon>
        <taxon>BOP clade</taxon>
        <taxon>Pooideae</taxon>
        <taxon>Triticodae</taxon>
        <taxon>Triticeae</taxon>
        <taxon>Triticinae</taxon>
        <taxon>Triticum</taxon>
    </lineage>
</organism>
<feature type="domain" description="Myb/SANT-like" evidence="2">
    <location>
        <begin position="160"/>
        <end position="251"/>
    </location>
</feature>
<dbReference type="PANTHER" id="PTHR47069:SF11">
    <property type="entry name" value="OS04G0275550 PROTEIN"/>
    <property type="match status" value="1"/>
</dbReference>
<dbReference type="PANTHER" id="PTHR47069">
    <property type="match status" value="1"/>
</dbReference>
<proteinExistence type="predicted"/>
<keyword evidence="4" id="KW-1185">Reference proteome</keyword>
<reference evidence="4" key="1">
    <citation type="journal article" date="2013" name="Nature">
        <title>Draft genome of the wheat A-genome progenitor Triticum urartu.</title>
        <authorList>
            <person name="Ling H.Q."/>
            <person name="Zhao S."/>
            <person name="Liu D."/>
            <person name="Wang J."/>
            <person name="Sun H."/>
            <person name="Zhang C."/>
            <person name="Fan H."/>
            <person name="Li D."/>
            <person name="Dong L."/>
            <person name="Tao Y."/>
            <person name="Gao C."/>
            <person name="Wu H."/>
            <person name="Li Y."/>
            <person name="Cui Y."/>
            <person name="Guo X."/>
            <person name="Zheng S."/>
            <person name="Wang B."/>
            <person name="Yu K."/>
            <person name="Liang Q."/>
            <person name="Yang W."/>
            <person name="Lou X."/>
            <person name="Chen J."/>
            <person name="Feng M."/>
            <person name="Jian J."/>
            <person name="Zhang X."/>
            <person name="Luo G."/>
            <person name="Jiang Y."/>
            <person name="Liu J."/>
            <person name="Wang Z."/>
            <person name="Sha Y."/>
            <person name="Zhang B."/>
            <person name="Wu H."/>
            <person name="Tang D."/>
            <person name="Shen Q."/>
            <person name="Xue P."/>
            <person name="Zou S."/>
            <person name="Wang X."/>
            <person name="Liu X."/>
            <person name="Wang F."/>
            <person name="Yang Y."/>
            <person name="An X."/>
            <person name="Dong Z."/>
            <person name="Zhang K."/>
            <person name="Zhang X."/>
            <person name="Luo M.C."/>
            <person name="Dvorak J."/>
            <person name="Tong Y."/>
            <person name="Wang J."/>
            <person name="Yang H."/>
            <person name="Li Z."/>
            <person name="Wang D."/>
            <person name="Zhang A."/>
            <person name="Wang J."/>
        </authorList>
    </citation>
    <scope>NUCLEOTIDE SEQUENCE</scope>
    <source>
        <strain evidence="4">cv. G1812</strain>
    </source>
</reference>
<protein>
    <recommendedName>
        <fullName evidence="2">Myb/SANT-like domain-containing protein</fullName>
    </recommendedName>
</protein>
<evidence type="ECO:0000256" key="1">
    <source>
        <dbReference type="SAM" id="MobiDB-lite"/>
    </source>
</evidence>
<evidence type="ECO:0000259" key="2">
    <source>
        <dbReference type="Pfam" id="PF12776"/>
    </source>
</evidence>
<evidence type="ECO:0000313" key="4">
    <source>
        <dbReference type="Proteomes" id="UP000015106"/>
    </source>
</evidence>